<evidence type="ECO:0000313" key="3">
    <source>
        <dbReference type="EMBL" id="SEA60773.1"/>
    </source>
</evidence>
<evidence type="ECO:0000256" key="1">
    <source>
        <dbReference type="ARBA" id="ARBA00006987"/>
    </source>
</evidence>
<dbReference type="RefSeq" id="WP_026435838.1">
    <property type="nucleotide sequence ID" value="NZ_CAXIQL010000037.1"/>
</dbReference>
<sequence length="327" mass="34064">MRTVFPTRRLALLALSTCALAQAPLLHAQIADYPSKPVKFVNAFTPGGPTDVLARSLGEALQTQFKQPFIVENKPGAAGNIGADMVAKSPADGYTVMIGIDTTFTVNPHIYPSMPFKQGDLKPLMVLATSGMMVVAHPSTGFKSLADMVTAGKSKGVNFSSAGNGSPGHLAAEVLGNATGTKIQHIPYKGNAPAANAVLAGEVDGGVLAAPTMLQHIKAGKITALAVTSRQRSKVAPDVPTVAEAGYPQLVQEILYVAMVPAAMPEPLMQTLQRGMLEALRSPDIQARLTALDLQVDGSVGAAASKRLADLSAQYGRIAKATNMKVD</sequence>
<dbReference type="PANTHER" id="PTHR42928">
    <property type="entry name" value="TRICARBOXYLATE-BINDING PROTEIN"/>
    <property type="match status" value="1"/>
</dbReference>
<gene>
    <name evidence="3" type="ORF">SAMN05421875_11970</name>
</gene>
<dbReference type="Pfam" id="PF03401">
    <property type="entry name" value="TctC"/>
    <property type="match status" value="1"/>
</dbReference>
<evidence type="ECO:0000313" key="4">
    <source>
        <dbReference type="Proteomes" id="UP000199002"/>
    </source>
</evidence>
<comment type="similarity">
    <text evidence="1">Belongs to the UPF0065 (bug) family.</text>
</comment>
<evidence type="ECO:0000256" key="2">
    <source>
        <dbReference type="SAM" id="SignalP"/>
    </source>
</evidence>
<feature type="chain" id="PRO_5011668016" evidence="2">
    <location>
        <begin position="22"/>
        <end position="327"/>
    </location>
</feature>
<protein>
    <submittedName>
        <fullName evidence="3">Tripartite-type tricarboxylate transporter, receptor component TctC</fullName>
    </submittedName>
</protein>
<dbReference type="GeneID" id="34231934"/>
<keyword evidence="3" id="KW-0675">Receptor</keyword>
<dbReference type="AlphaFoldDB" id="A0A1H4CKC7"/>
<dbReference type="STRING" id="592050.SAMN05421875_11970"/>
<dbReference type="PIRSF" id="PIRSF017082">
    <property type="entry name" value="YflP"/>
    <property type="match status" value="1"/>
</dbReference>
<dbReference type="CDD" id="cd07012">
    <property type="entry name" value="PBP2_Bug_TTT"/>
    <property type="match status" value="1"/>
</dbReference>
<dbReference type="InterPro" id="IPR042100">
    <property type="entry name" value="Bug_dom1"/>
</dbReference>
<dbReference type="EMBL" id="FNQJ01000019">
    <property type="protein sequence ID" value="SEA60773.1"/>
    <property type="molecule type" value="Genomic_DNA"/>
</dbReference>
<keyword evidence="2" id="KW-0732">Signal</keyword>
<keyword evidence="4" id="KW-1185">Reference proteome</keyword>
<feature type="signal peptide" evidence="2">
    <location>
        <begin position="1"/>
        <end position="21"/>
    </location>
</feature>
<dbReference type="Proteomes" id="UP000199002">
    <property type="component" value="Unassembled WGS sequence"/>
</dbReference>
<accession>A0A1H4CKC7</accession>
<dbReference type="SUPFAM" id="SSF53850">
    <property type="entry name" value="Periplasmic binding protein-like II"/>
    <property type="match status" value="1"/>
</dbReference>
<organism evidence="3 4">
    <name type="scientific">Acidovorax soli</name>
    <dbReference type="NCBI Taxonomy" id="592050"/>
    <lineage>
        <taxon>Bacteria</taxon>
        <taxon>Pseudomonadati</taxon>
        <taxon>Pseudomonadota</taxon>
        <taxon>Betaproteobacteria</taxon>
        <taxon>Burkholderiales</taxon>
        <taxon>Comamonadaceae</taxon>
        <taxon>Acidovorax</taxon>
    </lineage>
</organism>
<dbReference type="PANTHER" id="PTHR42928:SF5">
    <property type="entry name" value="BLR1237 PROTEIN"/>
    <property type="match status" value="1"/>
</dbReference>
<reference evidence="4" key="1">
    <citation type="submission" date="2016-10" db="EMBL/GenBank/DDBJ databases">
        <authorList>
            <person name="Varghese N."/>
            <person name="Submissions S."/>
        </authorList>
    </citation>
    <scope>NUCLEOTIDE SEQUENCE [LARGE SCALE GENOMIC DNA]</scope>
    <source>
        <strain evidence="4">DSM 25157</strain>
    </source>
</reference>
<dbReference type="Gene3D" id="3.40.190.150">
    <property type="entry name" value="Bordetella uptake gene, domain 1"/>
    <property type="match status" value="1"/>
</dbReference>
<dbReference type="InterPro" id="IPR005064">
    <property type="entry name" value="BUG"/>
</dbReference>
<name>A0A1H4CKC7_9BURK</name>
<dbReference type="Gene3D" id="3.40.190.10">
    <property type="entry name" value="Periplasmic binding protein-like II"/>
    <property type="match status" value="1"/>
</dbReference>
<proteinExistence type="inferred from homology"/>